<dbReference type="InterPro" id="IPR013785">
    <property type="entry name" value="Aldolase_TIM"/>
</dbReference>
<dbReference type="NCBIfam" id="TIGR04267">
    <property type="entry name" value="mod_HExxH"/>
    <property type="match status" value="1"/>
</dbReference>
<gene>
    <name evidence="6" type="ORF">GCM10009539_06410</name>
</gene>
<dbReference type="SFLD" id="SFLDG01072">
    <property type="entry name" value="dehydrogenase_like"/>
    <property type="match status" value="1"/>
</dbReference>
<accession>A0ABN0TKF4</accession>
<dbReference type="InterPro" id="IPR058240">
    <property type="entry name" value="rSAM_sf"/>
</dbReference>
<dbReference type="SFLD" id="SFLDG01067">
    <property type="entry name" value="SPASM/twitch_domain_containing"/>
    <property type="match status" value="1"/>
</dbReference>
<feature type="domain" description="Radical SAM core" evidence="5">
    <location>
        <begin position="5"/>
        <end position="242"/>
    </location>
</feature>
<evidence type="ECO:0000256" key="4">
    <source>
        <dbReference type="ARBA" id="ARBA00023014"/>
    </source>
</evidence>
<evidence type="ECO:0000313" key="7">
    <source>
        <dbReference type="Proteomes" id="UP001500967"/>
    </source>
</evidence>
<dbReference type="InterPro" id="IPR007197">
    <property type="entry name" value="rSAM"/>
</dbReference>
<dbReference type="InterPro" id="IPR026335">
    <property type="entry name" value="rSAM_SPASM_FxsB"/>
</dbReference>
<dbReference type="Pfam" id="PF04055">
    <property type="entry name" value="Radical_SAM"/>
    <property type="match status" value="1"/>
</dbReference>
<reference evidence="6 7" key="1">
    <citation type="journal article" date="2019" name="Int. J. Syst. Evol. Microbiol.">
        <title>The Global Catalogue of Microorganisms (GCM) 10K type strain sequencing project: providing services to taxonomists for standard genome sequencing and annotation.</title>
        <authorList>
            <consortium name="The Broad Institute Genomics Platform"/>
            <consortium name="The Broad Institute Genome Sequencing Center for Infectious Disease"/>
            <person name="Wu L."/>
            <person name="Ma J."/>
        </authorList>
    </citation>
    <scope>NUCLEOTIDE SEQUENCE [LARGE SCALE GENOMIC DNA]</scope>
    <source>
        <strain evidence="6 7">JCM 10425</strain>
    </source>
</reference>
<evidence type="ECO:0000256" key="1">
    <source>
        <dbReference type="ARBA" id="ARBA00022691"/>
    </source>
</evidence>
<dbReference type="InterPro" id="IPR023867">
    <property type="entry name" value="Sulphatase_maturase_rSAM"/>
</dbReference>
<evidence type="ECO:0000256" key="3">
    <source>
        <dbReference type="ARBA" id="ARBA00023004"/>
    </source>
</evidence>
<keyword evidence="7" id="KW-1185">Reference proteome</keyword>
<dbReference type="PANTHER" id="PTHR43273:SF8">
    <property type="entry name" value="RADICAL SAM DOMAIN PROTEIN"/>
    <property type="match status" value="1"/>
</dbReference>
<keyword evidence="1" id="KW-0949">S-adenosyl-L-methionine</keyword>
<proteinExistence type="predicted"/>
<protein>
    <recommendedName>
        <fullName evidence="5">Radical SAM core domain-containing protein</fullName>
    </recommendedName>
</protein>
<dbReference type="Proteomes" id="UP001500967">
    <property type="component" value="Unassembled WGS sequence"/>
</dbReference>
<dbReference type="EMBL" id="BAAAGX010000004">
    <property type="protein sequence ID" value="GAA0223956.1"/>
    <property type="molecule type" value="Genomic_DNA"/>
</dbReference>
<name>A0ABN0TKF4_9ACTN</name>
<dbReference type="PANTHER" id="PTHR43273">
    <property type="entry name" value="ANAEROBIC SULFATASE-MATURATING ENZYME HOMOLOG ASLB-RELATED"/>
    <property type="match status" value="1"/>
</dbReference>
<keyword evidence="4" id="KW-0411">Iron-sulfur</keyword>
<dbReference type="SFLD" id="SFLDG01386">
    <property type="entry name" value="main_SPASM_domain-containing"/>
    <property type="match status" value="1"/>
</dbReference>
<dbReference type="CDD" id="cd01335">
    <property type="entry name" value="Radical_SAM"/>
    <property type="match status" value="1"/>
</dbReference>
<dbReference type="SUPFAM" id="SSF102114">
    <property type="entry name" value="Radical SAM enzymes"/>
    <property type="match status" value="1"/>
</dbReference>
<sequence length="768" mass="82398">MAADVVPFRQYVLKVHSRCDLSCDHCYVYEHADTGWRNQPGVMADETVERAAERIGEHAAAHRSPAVGVVFHGGEPLLAGRAKLARAATALRAALPAGCALDLRIHTNGVVLDERWAELFLDHEIKVGLSLDGDRTANDRHRRFANGRSSHPHVVRAIDLLRAERYRSLFSGLLCTIDVANDPIVVYEALLSHEPPALEFLFPHATWETPPAASAGNAPEYARWLGRIFDRWTADGRPVPIRLFDSIVRTTAGLSSLTEAIGLQDADLLVIETDGSLEQADSLKTAFDGAAATGLSVFADSFDVAARHPGITARQGGLDALCAECRACPVVDSCGGGLYAHRYRRGSGFANPSVYCADLKELIRIVRDRVPTGPRFHLPEADFAALAGGVGGEHAVRSLAEGQRGFRRGLLARAYWHLVAVAGIDSEAWDLLDRVDREDGGILDRLLAHPYLTAWAGRCLSGAGPAEVAYLTGLAIAAAHEAGVEVDLRVTVGSDGALSVPTVGRLETGRAGAELTVEVGEKGLAVRGPGETWHIVGGDLEPGSDAAAWHPVRHLHAGDISVALDDVDPYRDYSPLRARPYLAAAEALEWQDRFGRAWDIVRREYADYAPGIRAGLVAITPLEPDPGGRSVSGTARTGFGAIGVALPSEPAQLALLLLHEFQHVKMGALLDLLDLLHPMADPPRFTVAWRPDPRPVEGVLQGAYAHLAVADFWRRRAGAGPEGQAARRKFDSHRADTADAVAVLAGSGALTTRGLQVAAAMQDTLDSW</sequence>
<evidence type="ECO:0000256" key="2">
    <source>
        <dbReference type="ARBA" id="ARBA00022723"/>
    </source>
</evidence>
<evidence type="ECO:0000313" key="6">
    <source>
        <dbReference type="EMBL" id="GAA0223956.1"/>
    </source>
</evidence>
<dbReference type="InterPro" id="IPR026337">
    <property type="entry name" value="AKG_HExxH"/>
</dbReference>
<keyword evidence="3" id="KW-0408">Iron</keyword>
<evidence type="ECO:0000259" key="5">
    <source>
        <dbReference type="PROSITE" id="PS51918"/>
    </source>
</evidence>
<organism evidence="6 7">
    <name type="scientific">Cryptosporangium japonicum</name>
    <dbReference type="NCBI Taxonomy" id="80872"/>
    <lineage>
        <taxon>Bacteria</taxon>
        <taxon>Bacillati</taxon>
        <taxon>Actinomycetota</taxon>
        <taxon>Actinomycetes</taxon>
        <taxon>Cryptosporangiales</taxon>
        <taxon>Cryptosporangiaceae</taxon>
        <taxon>Cryptosporangium</taxon>
    </lineage>
</organism>
<dbReference type="NCBIfam" id="TIGR04269">
    <property type="entry name" value="SAM_SPASM_FxsB"/>
    <property type="match status" value="1"/>
</dbReference>
<comment type="caution">
    <text evidence="6">The sequence shown here is derived from an EMBL/GenBank/DDBJ whole genome shotgun (WGS) entry which is preliminary data.</text>
</comment>
<keyword evidence="2" id="KW-0479">Metal-binding</keyword>
<dbReference type="PROSITE" id="PS51918">
    <property type="entry name" value="RADICAL_SAM"/>
    <property type="match status" value="1"/>
</dbReference>
<dbReference type="Gene3D" id="3.20.20.70">
    <property type="entry name" value="Aldolase class I"/>
    <property type="match status" value="1"/>
</dbReference>
<dbReference type="SFLD" id="SFLDS00029">
    <property type="entry name" value="Radical_SAM"/>
    <property type="match status" value="1"/>
</dbReference>